<proteinExistence type="predicted"/>
<evidence type="ECO:0000256" key="1">
    <source>
        <dbReference type="SAM" id="SignalP"/>
    </source>
</evidence>
<dbReference type="Pfam" id="PF25682">
    <property type="entry name" value="Phage_VG64"/>
    <property type="match status" value="1"/>
</dbReference>
<reference evidence="2" key="1">
    <citation type="submission" date="2023-11" db="EMBL/GenBank/DDBJ databases">
        <title>Streptococcus anginosus urogential strains.</title>
        <authorList>
            <person name="Appleberry H."/>
            <person name="Garcia-Israel J."/>
            <person name="Wolfe A."/>
            <person name="Putonti C."/>
        </authorList>
    </citation>
    <scope>NUCLEOTIDE SEQUENCE</scope>
    <source>
        <strain evidence="2">UMB1758</strain>
    </source>
</reference>
<accession>A0AAP6BPH4</accession>
<feature type="signal peptide" evidence="1">
    <location>
        <begin position="1"/>
        <end position="24"/>
    </location>
</feature>
<sequence length="130" mass="14694">MKFKFKILVVFTLTLVLLAGCRKADRISHNISREADDMNITRKVTVINGIKGDVLFQMTGNMSISYNNETKQLSVIAEDDKGKYKKHIIGISDNVSYIVEDITGMKGIDTKYRIYFNPDMVIPIDVKSAD</sequence>
<evidence type="ECO:0000313" key="2">
    <source>
        <dbReference type="EMBL" id="MDX5040573.1"/>
    </source>
</evidence>
<comment type="caution">
    <text evidence="2">The sequence shown here is derived from an EMBL/GenBank/DDBJ whole genome shotgun (WGS) entry which is preliminary data.</text>
</comment>
<feature type="chain" id="PRO_5042970628" description="Lipoprotein" evidence="1">
    <location>
        <begin position="25"/>
        <end position="130"/>
    </location>
</feature>
<keyword evidence="1" id="KW-0732">Signal</keyword>
<dbReference type="InterPro" id="IPR058243">
    <property type="entry name" value="Phage_VG64"/>
</dbReference>
<gene>
    <name evidence="2" type="ORF">SFH28_06865</name>
</gene>
<dbReference type="EMBL" id="JAWWVP010000006">
    <property type="protein sequence ID" value="MDX5040573.1"/>
    <property type="molecule type" value="Genomic_DNA"/>
</dbReference>
<dbReference type="AlphaFoldDB" id="A0AAP6BPH4"/>
<protein>
    <recommendedName>
        <fullName evidence="3">Lipoprotein</fullName>
    </recommendedName>
</protein>
<organism evidence="2">
    <name type="scientific">Streptococcus anginosus</name>
    <dbReference type="NCBI Taxonomy" id="1328"/>
    <lineage>
        <taxon>Bacteria</taxon>
        <taxon>Bacillati</taxon>
        <taxon>Bacillota</taxon>
        <taxon>Bacilli</taxon>
        <taxon>Lactobacillales</taxon>
        <taxon>Streptococcaceae</taxon>
        <taxon>Streptococcus</taxon>
        <taxon>Streptococcus anginosus group</taxon>
    </lineage>
</organism>
<dbReference type="PROSITE" id="PS51257">
    <property type="entry name" value="PROKAR_LIPOPROTEIN"/>
    <property type="match status" value="1"/>
</dbReference>
<dbReference type="RefSeq" id="WP_084740661.1">
    <property type="nucleotide sequence ID" value="NZ_CP088916.1"/>
</dbReference>
<evidence type="ECO:0008006" key="3">
    <source>
        <dbReference type="Google" id="ProtNLM"/>
    </source>
</evidence>
<name>A0AAP6BPH4_STRAP</name>